<dbReference type="CDD" id="cd07381">
    <property type="entry name" value="MPP_CapA"/>
    <property type="match status" value="1"/>
</dbReference>
<reference evidence="3" key="1">
    <citation type="journal article" date="2015" name="Nature">
        <title>Complex archaea that bridge the gap between prokaryotes and eukaryotes.</title>
        <authorList>
            <person name="Spang A."/>
            <person name="Saw J.H."/>
            <person name="Jorgensen S.L."/>
            <person name="Zaremba-Niedzwiedzka K."/>
            <person name="Martijn J."/>
            <person name="Lind A.E."/>
            <person name="van Eijk R."/>
            <person name="Schleper C."/>
            <person name="Guy L."/>
            <person name="Ettema T.J."/>
        </authorList>
    </citation>
    <scope>NUCLEOTIDE SEQUENCE</scope>
</reference>
<evidence type="ECO:0000256" key="1">
    <source>
        <dbReference type="ARBA" id="ARBA00005662"/>
    </source>
</evidence>
<dbReference type="InterPro" id="IPR029052">
    <property type="entry name" value="Metallo-depent_PP-like"/>
</dbReference>
<gene>
    <name evidence="3" type="ORF">LCGC14_2646050</name>
</gene>
<dbReference type="AlphaFoldDB" id="A0A0F8ZW54"/>
<dbReference type="SUPFAM" id="SSF56300">
    <property type="entry name" value="Metallo-dependent phosphatases"/>
    <property type="match status" value="1"/>
</dbReference>
<name>A0A0F8ZW54_9ZZZZ</name>
<dbReference type="Gene3D" id="3.60.21.10">
    <property type="match status" value="1"/>
</dbReference>
<dbReference type="PANTHER" id="PTHR33393:SF11">
    <property type="entry name" value="POLYGLUTAMINE SYNTHESIS ACCESSORY PROTEIN RV0574C-RELATED"/>
    <property type="match status" value="1"/>
</dbReference>
<protein>
    <recommendedName>
        <fullName evidence="2">Capsule synthesis protein CapA domain-containing protein</fullName>
    </recommendedName>
</protein>
<dbReference type="Pfam" id="PF09587">
    <property type="entry name" value="PGA_cap"/>
    <property type="match status" value="1"/>
</dbReference>
<proteinExistence type="inferred from homology"/>
<organism evidence="3">
    <name type="scientific">marine sediment metagenome</name>
    <dbReference type="NCBI Taxonomy" id="412755"/>
    <lineage>
        <taxon>unclassified sequences</taxon>
        <taxon>metagenomes</taxon>
        <taxon>ecological metagenomes</taxon>
    </lineage>
</organism>
<feature type="domain" description="Capsule synthesis protein CapA" evidence="2">
    <location>
        <begin position="1"/>
        <end position="280"/>
    </location>
</feature>
<evidence type="ECO:0000313" key="3">
    <source>
        <dbReference type="EMBL" id="KKK98108.1"/>
    </source>
</evidence>
<dbReference type="PANTHER" id="PTHR33393">
    <property type="entry name" value="POLYGLUTAMINE SYNTHESIS ACCESSORY PROTEIN RV0574C-RELATED"/>
    <property type="match status" value="1"/>
</dbReference>
<dbReference type="InterPro" id="IPR052169">
    <property type="entry name" value="CW_Biosynth-Accessory"/>
</dbReference>
<dbReference type="SMART" id="SM00854">
    <property type="entry name" value="PGA_cap"/>
    <property type="match status" value="1"/>
</dbReference>
<dbReference type="EMBL" id="LAZR01045759">
    <property type="protein sequence ID" value="KKK98108.1"/>
    <property type="molecule type" value="Genomic_DNA"/>
</dbReference>
<dbReference type="InterPro" id="IPR019079">
    <property type="entry name" value="Capsule_synth_CapA"/>
</dbReference>
<evidence type="ECO:0000259" key="2">
    <source>
        <dbReference type="SMART" id="SM00854"/>
    </source>
</evidence>
<comment type="similarity">
    <text evidence="1">Belongs to the CapA family.</text>
</comment>
<sequence length="362" mass="40159">MSGDVMLGRGIDQALPHPSNPVIYEQYMKSAKGYIEIAERKNGLIPYPVSYAYVWGYALDEFKRVSPDLRVINLETSVTKSDDYWPNKGINYRMSPENIAVLTAAKIDYCSLANNHVLDWGYSGLMETLETLKKANVKSAGAGSTLKEAAMPAVMEIKGKGRVLVFSYGTTTSGIPSSWAASDKKPGVNLLKDLSDKAMNSIKEKAKELQQQGDIIVVSIHWGGNWGYQIAPAQVKFAHKLIDEAGVDIIHGHSSHHVKGIEVYKGKLIIYGSGDFLNDYEGIGGYEHFRSELSLMYFVSVEPSTGKLVQLQMTPTRIKNFKVNRGSKADALWLRDMLNREGKAFKTGAKLNKDNTLTLQWN</sequence>
<accession>A0A0F8ZW54</accession>
<comment type="caution">
    <text evidence="3">The sequence shown here is derived from an EMBL/GenBank/DDBJ whole genome shotgun (WGS) entry which is preliminary data.</text>
</comment>